<dbReference type="PANTHER" id="PTHR36892">
    <property type="entry name" value="OS01G0201800 PROTEIN"/>
    <property type="match status" value="1"/>
</dbReference>
<feature type="compositionally biased region" description="Basic and acidic residues" evidence="1">
    <location>
        <begin position="96"/>
        <end position="105"/>
    </location>
</feature>
<dbReference type="Proteomes" id="UP000095767">
    <property type="component" value="Unassembled WGS sequence"/>
</dbReference>
<organism evidence="2 3">
    <name type="scientific">Dichanthelium oligosanthes</name>
    <dbReference type="NCBI Taxonomy" id="888268"/>
    <lineage>
        <taxon>Eukaryota</taxon>
        <taxon>Viridiplantae</taxon>
        <taxon>Streptophyta</taxon>
        <taxon>Embryophyta</taxon>
        <taxon>Tracheophyta</taxon>
        <taxon>Spermatophyta</taxon>
        <taxon>Magnoliopsida</taxon>
        <taxon>Liliopsida</taxon>
        <taxon>Poales</taxon>
        <taxon>Poaceae</taxon>
        <taxon>PACMAD clade</taxon>
        <taxon>Panicoideae</taxon>
        <taxon>Panicodae</taxon>
        <taxon>Paniceae</taxon>
        <taxon>Dichantheliinae</taxon>
        <taxon>Dichanthelium</taxon>
    </lineage>
</organism>
<dbReference type="EMBL" id="LWDX02050872">
    <property type="protein sequence ID" value="OEL20371.1"/>
    <property type="molecule type" value="Genomic_DNA"/>
</dbReference>
<feature type="compositionally biased region" description="Polar residues" evidence="1">
    <location>
        <begin position="281"/>
        <end position="296"/>
    </location>
</feature>
<evidence type="ECO:0000313" key="2">
    <source>
        <dbReference type="EMBL" id="OEL20371.1"/>
    </source>
</evidence>
<keyword evidence="3" id="KW-1185">Reference proteome</keyword>
<feature type="region of interest" description="Disordered" evidence="1">
    <location>
        <begin position="85"/>
        <end position="106"/>
    </location>
</feature>
<feature type="region of interest" description="Disordered" evidence="1">
    <location>
        <begin position="271"/>
        <end position="337"/>
    </location>
</feature>
<gene>
    <name evidence="2" type="ORF">BAE44_0018609</name>
</gene>
<dbReference type="AlphaFoldDB" id="A0A1E5V5I8"/>
<protein>
    <submittedName>
        <fullName evidence="2">Uncharacterized protein</fullName>
    </submittedName>
</protein>
<reference evidence="2 3" key="1">
    <citation type="submission" date="2016-09" db="EMBL/GenBank/DDBJ databases">
        <title>The draft genome of Dichanthelium oligosanthes: A C3 panicoid grass species.</title>
        <authorList>
            <person name="Studer A.J."/>
            <person name="Schnable J.C."/>
            <person name="Brutnell T.P."/>
        </authorList>
    </citation>
    <scope>NUCLEOTIDE SEQUENCE [LARGE SCALE GENOMIC DNA]</scope>
    <source>
        <strain evidence="3">cv. Kellogg 1175</strain>
        <tissue evidence="2">Leaf</tissue>
    </source>
</reference>
<evidence type="ECO:0000256" key="1">
    <source>
        <dbReference type="SAM" id="MobiDB-lite"/>
    </source>
</evidence>
<dbReference type="PANTHER" id="PTHR36892:SF1">
    <property type="entry name" value="OS05G0518200 PROTEIN"/>
    <property type="match status" value="1"/>
</dbReference>
<name>A0A1E5V5I8_9POAL</name>
<sequence length="491" mass="53349">MAAAGAPFSIREYAARARAEGGGGWPFGGDAGALPPVEVRRFRWWEDEAAAVEDEEGEVERRMAAKRRKRSVAELFAAVPRVARGQGCGKGKASKSKPDGKENGKGKVVLAVRVKASDGKKKKKNPIGIDGLLGMQSRCLSQNSEQNTQHNAETTMRLMGKTVTLGTSTIQCRGLNNETPGLVDPSSACRISDGGRQPSGNPSHFSFVPAAIPSFVLDTSSFRTNGPNQQLELGTANNVYVHPAGWCNEGEIRHQRPVVAKHVQSNAEDMLPGSMHHRHTQTVAPESSLNGRNSIRNFMEERPAPYQSSYLTQQFSRRTPRPPVSSSASGYPVQNSPGLITQTKFTSLRPLPPSVIPSHVYSDAYAPPHGSVTAFHPPVPVPYPVSNSSSPGNAMLEDESIRWTMMGSKAEGLEHTRRSCKRPAEKDDAFLTLPKKPCTAARKELNMLPFPENGLESRGSRPDPQARGMPVCLVDEPEADLPHGQFLPTRW</sequence>
<feature type="region of interest" description="Disordered" evidence="1">
    <location>
        <begin position="450"/>
        <end position="491"/>
    </location>
</feature>
<accession>A0A1E5V5I8</accession>
<feature type="compositionally biased region" description="Polar residues" evidence="1">
    <location>
        <begin position="306"/>
        <end position="315"/>
    </location>
</feature>
<comment type="caution">
    <text evidence="2">The sequence shown here is derived from an EMBL/GenBank/DDBJ whole genome shotgun (WGS) entry which is preliminary data.</text>
</comment>
<evidence type="ECO:0000313" key="3">
    <source>
        <dbReference type="Proteomes" id="UP000095767"/>
    </source>
</evidence>
<proteinExistence type="predicted"/>
<dbReference type="OrthoDB" id="678085at2759"/>